<evidence type="ECO:0000313" key="9">
    <source>
        <dbReference type="EMBL" id="APT93107.1"/>
    </source>
</evidence>
<evidence type="ECO:0000256" key="2">
    <source>
        <dbReference type="ARBA" id="ARBA00009142"/>
    </source>
</evidence>
<keyword evidence="3" id="KW-0813">Transport</keyword>
<feature type="transmembrane region" description="Helical" evidence="8">
    <location>
        <begin position="189"/>
        <end position="209"/>
    </location>
</feature>
<dbReference type="Gene3D" id="1.20.1250.20">
    <property type="entry name" value="MFS general substrate transporter like domains"/>
    <property type="match status" value="1"/>
</dbReference>
<comment type="similarity">
    <text evidence="2 8">Belongs to the 4-toluene sulfonate uptake permease (TSUP) (TC 2.A.102) family.</text>
</comment>
<reference evidence="9 10" key="1">
    <citation type="submission" date="2014-08" db="EMBL/GenBank/DDBJ databases">
        <title>Complete genome sequence of Corynebacterium phocae M408/89/1(T)(=DSM 44612(T)), isolated from the common seal (Phoca vitulina).</title>
        <authorList>
            <person name="Ruckert C."/>
            <person name="Albersmeier A."/>
            <person name="Winkler A."/>
            <person name="Kalinowski J."/>
        </authorList>
    </citation>
    <scope>NUCLEOTIDE SEQUENCE [LARGE SCALE GENOMIC DNA]</scope>
    <source>
        <strain evidence="9 10">M408/89/1</strain>
    </source>
</reference>
<feature type="transmembrane region" description="Helical" evidence="8">
    <location>
        <begin position="40"/>
        <end position="58"/>
    </location>
</feature>
<accession>A0A1L7D4X0</accession>
<dbReference type="PANTHER" id="PTHR30269">
    <property type="entry name" value="TRANSMEMBRANE PROTEIN YFCA"/>
    <property type="match status" value="1"/>
</dbReference>
<keyword evidence="6 8" id="KW-1133">Transmembrane helix</keyword>
<dbReference type="InterPro" id="IPR052017">
    <property type="entry name" value="TSUP"/>
</dbReference>
<dbReference type="InterPro" id="IPR002781">
    <property type="entry name" value="TM_pro_TauE-like"/>
</dbReference>
<gene>
    <name evidence="9" type="ORF">CPHO_09645</name>
</gene>
<dbReference type="SUPFAM" id="SSF103473">
    <property type="entry name" value="MFS general substrate transporter"/>
    <property type="match status" value="1"/>
</dbReference>
<evidence type="ECO:0000256" key="1">
    <source>
        <dbReference type="ARBA" id="ARBA00004651"/>
    </source>
</evidence>
<evidence type="ECO:0000313" key="10">
    <source>
        <dbReference type="Proteomes" id="UP000185491"/>
    </source>
</evidence>
<keyword evidence="4 8" id="KW-1003">Cell membrane</keyword>
<proteinExistence type="inferred from homology"/>
<evidence type="ECO:0000256" key="7">
    <source>
        <dbReference type="ARBA" id="ARBA00023136"/>
    </source>
</evidence>
<feature type="transmembrane region" description="Helical" evidence="8">
    <location>
        <begin position="127"/>
        <end position="151"/>
    </location>
</feature>
<dbReference type="KEGG" id="cpho:CPHO_09645"/>
<organism evidence="9 10">
    <name type="scientific">Corynebacterium phocae</name>
    <dbReference type="NCBI Taxonomy" id="161895"/>
    <lineage>
        <taxon>Bacteria</taxon>
        <taxon>Bacillati</taxon>
        <taxon>Actinomycetota</taxon>
        <taxon>Actinomycetes</taxon>
        <taxon>Mycobacteriales</taxon>
        <taxon>Corynebacteriaceae</taxon>
        <taxon>Corynebacterium</taxon>
    </lineage>
</organism>
<keyword evidence="10" id="KW-1185">Reference proteome</keyword>
<dbReference type="RefSeq" id="WP_075735310.1">
    <property type="nucleotide sequence ID" value="NZ_CP009249.1"/>
</dbReference>
<dbReference type="OrthoDB" id="5472127at2"/>
<keyword evidence="5 8" id="KW-0812">Transmembrane</keyword>
<dbReference type="Proteomes" id="UP000185491">
    <property type="component" value="Chromosome"/>
</dbReference>
<dbReference type="InterPro" id="IPR036259">
    <property type="entry name" value="MFS_trans_sf"/>
</dbReference>
<evidence type="ECO:0000256" key="4">
    <source>
        <dbReference type="ARBA" id="ARBA00022475"/>
    </source>
</evidence>
<dbReference type="AlphaFoldDB" id="A0A1L7D4X0"/>
<evidence type="ECO:0000256" key="5">
    <source>
        <dbReference type="ARBA" id="ARBA00022692"/>
    </source>
</evidence>
<feature type="transmembrane region" description="Helical" evidence="8">
    <location>
        <begin position="163"/>
        <end position="183"/>
    </location>
</feature>
<dbReference type="EMBL" id="CP009249">
    <property type="protein sequence ID" value="APT93107.1"/>
    <property type="molecule type" value="Genomic_DNA"/>
</dbReference>
<protein>
    <recommendedName>
        <fullName evidence="8">Probable membrane transporter protein</fullName>
    </recommendedName>
</protein>
<keyword evidence="7 8" id="KW-0472">Membrane</keyword>
<evidence type="ECO:0000256" key="8">
    <source>
        <dbReference type="RuleBase" id="RU363041"/>
    </source>
</evidence>
<dbReference type="Pfam" id="PF01925">
    <property type="entry name" value="TauE"/>
    <property type="match status" value="1"/>
</dbReference>
<dbReference type="GO" id="GO:0005886">
    <property type="term" value="C:plasma membrane"/>
    <property type="evidence" value="ECO:0007669"/>
    <property type="project" value="UniProtKB-SubCell"/>
</dbReference>
<name>A0A1L7D4X0_9CORY</name>
<comment type="subcellular location">
    <subcellularLocation>
        <location evidence="1 8">Cell membrane</location>
        <topology evidence="1 8">Multi-pass membrane protein</topology>
    </subcellularLocation>
</comment>
<evidence type="ECO:0000256" key="3">
    <source>
        <dbReference type="ARBA" id="ARBA00022448"/>
    </source>
</evidence>
<sequence length="239" mass="24785">MWVYILLGILVLLGTAIQGTIGFGLGTLATPIIALVKPELVPTVILFLAFFISSYMLYTNLRDKGGIDTQVIAISSACRIPGSLLAAWVLTRIDESGLQVFIAVAVILAMTLSSLGWSPGHSPTNTALAGVTSGFFGTITSIGGPPMALILKDFDPEKVRSTLAGTFVIGSAISMATLALTGAATAHQFLVAVAYLPLAAAGLAIARVWKRRVDTVALNRLVVAVSLAAAGMLLAVSVF</sequence>
<feature type="transmembrane region" description="Helical" evidence="8">
    <location>
        <begin position="6"/>
        <end position="28"/>
    </location>
</feature>
<dbReference type="PANTHER" id="PTHR30269:SF37">
    <property type="entry name" value="MEMBRANE TRANSPORTER PROTEIN"/>
    <property type="match status" value="1"/>
</dbReference>
<feature type="transmembrane region" description="Helical" evidence="8">
    <location>
        <begin position="97"/>
        <end position="115"/>
    </location>
</feature>
<dbReference type="STRING" id="161895.CPHO_09645"/>
<feature type="transmembrane region" description="Helical" evidence="8">
    <location>
        <begin position="221"/>
        <end position="238"/>
    </location>
</feature>
<evidence type="ECO:0000256" key="6">
    <source>
        <dbReference type="ARBA" id="ARBA00022989"/>
    </source>
</evidence>